<dbReference type="RefSeq" id="WP_032550978.1">
    <property type="nucleotide sequence ID" value="NZ_JFFR01000014.1"/>
</dbReference>
<accession>A0A066UMW8</accession>
<reference evidence="9 10" key="1">
    <citation type="submission" date="2014-02" db="EMBL/GenBank/DDBJ databases">
        <title>Vibrio fortis Dalian14 Genome Sequencing.</title>
        <authorList>
            <person name="Wang Y."/>
            <person name="Song L."/>
            <person name="Liu G."/>
            <person name="Ding J."/>
        </authorList>
    </citation>
    <scope>NUCLEOTIDE SEQUENCE [LARGE SCALE GENOMIC DNA]</scope>
    <source>
        <strain evidence="9 10">Dalian14</strain>
    </source>
</reference>
<dbReference type="PANTHER" id="PTHR30472">
    <property type="entry name" value="FERRIC ENTEROBACTIN TRANSPORT SYSTEM PERMEASE PROTEIN"/>
    <property type="match status" value="1"/>
</dbReference>
<feature type="transmembrane region" description="Helical" evidence="8">
    <location>
        <begin position="134"/>
        <end position="157"/>
    </location>
</feature>
<protein>
    <submittedName>
        <fullName evidence="9">Iron ABC transporter</fullName>
    </submittedName>
</protein>
<dbReference type="SUPFAM" id="SSF81345">
    <property type="entry name" value="ABC transporter involved in vitamin B12 uptake, BtuC"/>
    <property type="match status" value="1"/>
</dbReference>
<comment type="subcellular location">
    <subcellularLocation>
        <location evidence="1">Cell membrane</location>
        <topology evidence="1">Multi-pass membrane protein</topology>
    </subcellularLocation>
</comment>
<proteinExistence type="inferred from homology"/>
<keyword evidence="10" id="KW-1185">Reference proteome</keyword>
<dbReference type="Proteomes" id="UP000027219">
    <property type="component" value="Unassembled WGS sequence"/>
</dbReference>
<feature type="transmembrane region" description="Helical" evidence="8">
    <location>
        <begin position="77"/>
        <end position="94"/>
    </location>
</feature>
<gene>
    <name evidence="9" type="ORF">VFDL14_00385</name>
</gene>
<dbReference type="STRING" id="212667.VFDL14_00385"/>
<evidence type="ECO:0000256" key="1">
    <source>
        <dbReference type="ARBA" id="ARBA00004651"/>
    </source>
</evidence>
<evidence type="ECO:0000256" key="4">
    <source>
        <dbReference type="ARBA" id="ARBA00022475"/>
    </source>
</evidence>
<dbReference type="GO" id="GO:0005886">
    <property type="term" value="C:plasma membrane"/>
    <property type="evidence" value="ECO:0007669"/>
    <property type="project" value="UniProtKB-SubCell"/>
</dbReference>
<name>A0A066UMW8_9VIBR</name>
<feature type="transmembrane region" description="Helical" evidence="8">
    <location>
        <begin position="20"/>
        <end position="42"/>
    </location>
</feature>
<feature type="transmembrane region" description="Helical" evidence="8">
    <location>
        <begin position="211"/>
        <end position="231"/>
    </location>
</feature>
<feature type="transmembrane region" description="Helical" evidence="8">
    <location>
        <begin position="291"/>
        <end position="312"/>
    </location>
</feature>
<dbReference type="InterPro" id="IPR037294">
    <property type="entry name" value="ABC_BtuC-like"/>
</dbReference>
<evidence type="ECO:0000313" key="10">
    <source>
        <dbReference type="Proteomes" id="UP000027219"/>
    </source>
</evidence>
<keyword evidence="4" id="KW-1003">Cell membrane</keyword>
<dbReference type="CDD" id="cd06550">
    <property type="entry name" value="TM_ABC_iron-siderophores_like"/>
    <property type="match status" value="1"/>
</dbReference>
<feature type="transmembrane region" description="Helical" evidence="8">
    <location>
        <begin position="164"/>
        <end position="186"/>
    </location>
</feature>
<evidence type="ECO:0000256" key="6">
    <source>
        <dbReference type="ARBA" id="ARBA00022989"/>
    </source>
</evidence>
<dbReference type="FunFam" id="1.10.3470.10:FF:000001">
    <property type="entry name" value="Vitamin B12 ABC transporter permease BtuC"/>
    <property type="match status" value="1"/>
</dbReference>
<dbReference type="GO" id="GO:0033214">
    <property type="term" value="P:siderophore-iron import into cell"/>
    <property type="evidence" value="ECO:0007669"/>
    <property type="project" value="TreeGrafter"/>
</dbReference>
<dbReference type="InterPro" id="IPR000522">
    <property type="entry name" value="ABC_transptr_permease_BtuC"/>
</dbReference>
<keyword evidence="7 8" id="KW-0472">Membrane</keyword>
<evidence type="ECO:0000313" key="9">
    <source>
        <dbReference type="EMBL" id="KDN28766.1"/>
    </source>
</evidence>
<evidence type="ECO:0000256" key="3">
    <source>
        <dbReference type="ARBA" id="ARBA00022448"/>
    </source>
</evidence>
<comment type="caution">
    <text evidence="9">The sequence shown here is derived from an EMBL/GenBank/DDBJ whole genome shotgun (WGS) entry which is preliminary data.</text>
</comment>
<evidence type="ECO:0000256" key="5">
    <source>
        <dbReference type="ARBA" id="ARBA00022692"/>
    </source>
</evidence>
<keyword evidence="6 8" id="KW-1133">Transmembrane helix</keyword>
<dbReference type="GO" id="GO:0022857">
    <property type="term" value="F:transmembrane transporter activity"/>
    <property type="evidence" value="ECO:0007669"/>
    <property type="project" value="InterPro"/>
</dbReference>
<keyword evidence="5 8" id="KW-0812">Transmembrane</keyword>
<feature type="transmembrane region" description="Helical" evidence="8">
    <location>
        <begin position="106"/>
        <end position="128"/>
    </location>
</feature>
<evidence type="ECO:0000256" key="2">
    <source>
        <dbReference type="ARBA" id="ARBA00007935"/>
    </source>
</evidence>
<keyword evidence="3" id="KW-0813">Transport</keyword>
<feature type="transmembrane region" description="Helical" evidence="8">
    <location>
        <begin position="324"/>
        <end position="341"/>
    </location>
</feature>
<dbReference type="OrthoDB" id="9055647at2"/>
<evidence type="ECO:0000256" key="8">
    <source>
        <dbReference type="SAM" id="Phobius"/>
    </source>
</evidence>
<dbReference type="EMBL" id="JFFR01000014">
    <property type="protein sequence ID" value="KDN28766.1"/>
    <property type="molecule type" value="Genomic_DNA"/>
</dbReference>
<dbReference type="AlphaFoldDB" id="A0A066UMW8"/>
<evidence type="ECO:0000256" key="7">
    <source>
        <dbReference type="ARBA" id="ARBA00023136"/>
    </source>
</evidence>
<comment type="similarity">
    <text evidence="2">Belongs to the binding-protein-dependent transport system permease family. FecCD subfamily.</text>
</comment>
<dbReference type="PANTHER" id="PTHR30472:SF1">
    <property type="entry name" value="FE(3+) DICITRATE TRANSPORT SYSTEM PERMEASE PROTEIN FECC-RELATED"/>
    <property type="match status" value="1"/>
</dbReference>
<sequence>MRTILTSSGKRKLTILPWRATVFTLSVLCLMLSGYAASMLGWSNFSLTLNDLVGYWFAFDTSNMTHQILATLRAPRAYAGLLIGASLAVAGLLMQGLTRNPLASPSILGINSGAACFMALAAIGVPIVSEFNPILNAVIGASLSGGAVMILGGFFSARSHPLRLVLAGIAITALLIGLTRAALILADDMAYSVLHWLTGSLSTVDDEQWRILWPPIIVGLGLAISLARNLNLLALGEEIAVGLGSNIRLTRFICSVTIVLLAGASVAIAGPIGFVGLLIPHLVRPMVGHNYHVLIPVSAMAGAALVSWSDALSRAIAFPTETPVGVITALLGTPCFVLIATRKS</sequence>
<dbReference type="Pfam" id="PF01032">
    <property type="entry name" value="FecCD"/>
    <property type="match status" value="1"/>
</dbReference>
<feature type="transmembrane region" description="Helical" evidence="8">
    <location>
        <begin position="252"/>
        <end position="279"/>
    </location>
</feature>
<organism evidence="9 10">
    <name type="scientific">Vibrio fortis</name>
    <dbReference type="NCBI Taxonomy" id="212667"/>
    <lineage>
        <taxon>Bacteria</taxon>
        <taxon>Pseudomonadati</taxon>
        <taxon>Pseudomonadota</taxon>
        <taxon>Gammaproteobacteria</taxon>
        <taxon>Vibrionales</taxon>
        <taxon>Vibrionaceae</taxon>
        <taxon>Vibrio</taxon>
    </lineage>
</organism>
<dbReference type="Gene3D" id="1.10.3470.10">
    <property type="entry name" value="ABC transporter involved in vitamin B12 uptake, BtuC"/>
    <property type="match status" value="1"/>
</dbReference>